<feature type="signal peptide" evidence="8">
    <location>
        <begin position="1"/>
        <end position="20"/>
    </location>
</feature>
<dbReference type="PhylomeDB" id="T1J596"/>
<keyword evidence="2 7" id="KW-0768">Sushi</keyword>
<protein>
    <recommendedName>
        <fullName evidence="9">Sushi domain-containing protein</fullName>
    </recommendedName>
</protein>
<evidence type="ECO:0000313" key="11">
    <source>
        <dbReference type="Proteomes" id="UP000014500"/>
    </source>
</evidence>
<dbReference type="STRING" id="126957.T1J596"/>
<feature type="domain" description="Sushi" evidence="9">
    <location>
        <begin position="137"/>
        <end position="204"/>
    </location>
</feature>
<feature type="disulfide bond" evidence="7">
    <location>
        <begin position="105"/>
        <end position="132"/>
    </location>
</feature>
<dbReference type="EnsemblMetazoa" id="SMAR008794-RA">
    <property type="protein sequence ID" value="SMAR008794-PA"/>
    <property type="gene ID" value="SMAR008794"/>
</dbReference>
<dbReference type="SMART" id="SM00032">
    <property type="entry name" value="CCP"/>
    <property type="match status" value="11"/>
</dbReference>
<dbReference type="Proteomes" id="UP000014500">
    <property type="component" value="Unassembled WGS sequence"/>
</dbReference>
<feature type="chain" id="PRO_5004579923" description="Sushi domain-containing protein" evidence="8">
    <location>
        <begin position="21"/>
        <end position="1263"/>
    </location>
</feature>
<feature type="domain" description="Sushi" evidence="9">
    <location>
        <begin position="1124"/>
        <end position="1192"/>
    </location>
</feature>
<evidence type="ECO:0000256" key="3">
    <source>
        <dbReference type="ARBA" id="ARBA00022737"/>
    </source>
</evidence>
<reference evidence="10" key="2">
    <citation type="submission" date="2015-02" db="UniProtKB">
        <authorList>
            <consortium name="EnsemblMetazoa"/>
        </authorList>
    </citation>
    <scope>IDENTIFICATION</scope>
</reference>
<dbReference type="FunFam" id="2.10.70.10:FF:000011">
    <property type="entry name" value="CUB and sushi domain-containing protein 3 isoform A"/>
    <property type="match status" value="1"/>
</dbReference>
<evidence type="ECO:0000256" key="5">
    <source>
        <dbReference type="ARBA" id="ARBA00023157"/>
    </source>
</evidence>
<dbReference type="CDD" id="cd00033">
    <property type="entry name" value="CCP"/>
    <property type="match status" value="5"/>
</dbReference>
<feature type="domain" description="Sushi" evidence="9">
    <location>
        <begin position="321"/>
        <end position="382"/>
    </location>
</feature>
<dbReference type="EMBL" id="JH431855">
    <property type="status" value="NOT_ANNOTATED_CDS"/>
    <property type="molecule type" value="Genomic_DNA"/>
</dbReference>
<feature type="domain" description="Sushi" evidence="9">
    <location>
        <begin position="205"/>
        <end position="262"/>
    </location>
</feature>
<dbReference type="InterPro" id="IPR000436">
    <property type="entry name" value="Sushi_SCR_CCP_dom"/>
</dbReference>
<organism evidence="10 11">
    <name type="scientific">Strigamia maritima</name>
    <name type="common">European centipede</name>
    <name type="synonym">Geophilus maritimus</name>
    <dbReference type="NCBI Taxonomy" id="126957"/>
    <lineage>
        <taxon>Eukaryota</taxon>
        <taxon>Metazoa</taxon>
        <taxon>Ecdysozoa</taxon>
        <taxon>Arthropoda</taxon>
        <taxon>Myriapoda</taxon>
        <taxon>Chilopoda</taxon>
        <taxon>Pleurostigmophora</taxon>
        <taxon>Geophilomorpha</taxon>
        <taxon>Linotaeniidae</taxon>
        <taxon>Strigamia</taxon>
    </lineage>
</organism>
<name>T1J596_STRMM</name>
<comment type="caution">
    <text evidence="7">Lacks conserved residue(s) required for the propagation of feature annotation.</text>
</comment>
<dbReference type="AlphaFoldDB" id="T1J596"/>
<reference evidence="11" key="1">
    <citation type="submission" date="2011-05" db="EMBL/GenBank/DDBJ databases">
        <authorList>
            <person name="Richards S.R."/>
            <person name="Qu J."/>
            <person name="Jiang H."/>
            <person name="Jhangiani S.N."/>
            <person name="Agravi P."/>
            <person name="Goodspeed R."/>
            <person name="Gross S."/>
            <person name="Mandapat C."/>
            <person name="Jackson L."/>
            <person name="Mathew T."/>
            <person name="Pu L."/>
            <person name="Thornton R."/>
            <person name="Saada N."/>
            <person name="Wilczek-Boney K.B."/>
            <person name="Lee S."/>
            <person name="Kovar C."/>
            <person name="Wu Y."/>
            <person name="Scherer S.E."/>
            <person name="Worley K.C."/>
            <person name="Muzny D.M."/>
            <person name="Gibbs R."/>
        </authorList>
    </citation>
    <scope>NUCLEOTIDE SEQUENCE</scope>
    <source>
        <strain evidence="11">Brora</strain>
    </source>
</reference>
<dbReference type="Pfam" id="PF00084">
    <property type="entry name" value="Sushi"/>
    <property type="match status" value="4"/>
</dbReference>
<keyword evidence="5 7" id="KW-1015">Disulfide bond</keyword>
<evidence type="ECO:0000256" key="4">
    <source>
        <dbReference type="ARBA" id="ARBA00023136"/>
    </source>
</evidence>
<keyword evidence="3" id="KW-0677">Repeat</keyword>
<keyword evidence="4" id="KW-0472">Membrane</keyword>
<evidence type="ECO:0000256" key="8">
    <source>
        <dbReference type="SAM" id="SignalP"/>
    </source>
</evidence>
<evidence type="ECO:0000256" key="1">
    <source>
        <dbReference type="ARBA" id="ARBA00004370"/>
    </source>
</evidence>
<accession>T1J596</accession>
<keyword evidence="8" id="KW-0732">Signal</keyword>
<dbReference type="PROSITE" id="PS50923">
    <property type="entry name" value="SUSHI"/>
    <property type="match status" value="6"/>
</dbReference>
<feature type="domain" description="Sushi" evidence="9">
    <location>
        <begin position="263"/>
        <end position="320"/>
    </location>
</feature>
<dbReference type="Gene3D" id="2.10.70.10">
    <property type="entry name" value="Complement Module, domain 1"/>
    <property type="match status" value="9"/>
</dbReference>
<dbReference type="HOGENOM" id="CLU_006847_0_0_1"/>
<evidence type="ECO:0000259" key="9">
    <source>
        <dbReference type="PROSITE" id="PS50923"/>
    </source>
</evidence>
<feature type="disulfide bond" evidence="7">
    <location>
        <begin position="291"/>
        <end position="318"/>
    </location>
</feature>
<feature type="disulfide bond" evidence="7">
    <location>
        <begin position="233"/>
        <end position="260"/>
    </location>
</feature>
<comment type="subcellular location">
    <subcellularLocation>
        <location evidence="1">Membrane</location>
    </subcellularLocation>
</comment>
<dbReference type="GO" id="GO:0016020">
    <property type="term" value="C:membrane"/>
    <property type="evidence" value="ECO:0007669"/>
    <property type="project" value="UniProtKB-SubCell"/>
</dbReference>
<dbReference type="eggNOG" id="KOG4297">
    <property type="taxonomic scope" value="Eukaryota"/>
</dbReference>
<sequence length="1263" mass="145202">MAQLKLNVLHLLIILHIVSHHTYNTLENTCEKNWERLKSETRSCGNSCAKSQCKNPRAKCVCDGPCGYVCVPPDLRCNDVLTNPEHGKVDIPNGNKFHKLAHYTCEKEFELIGPSKRICQSSSKWSGPQPFCTPKGVRCAPPEFEFRHAYMLYSSKKDEYYLGDNITFTCDLGYVNLRTDILTSKCVKKEDIAVWTPIKLTCRPISCRKPEQIENGYYKGNNVILGSEISYHCDKGYYLVGFTTRICLADRVWSSFPPTCEIVECLEPPTIKNGGVQFTSLSYLSYIQYSCNSGYVLEGPSYRQCDDLGEFTEYEPKCVEIDCGQPEVPKNGTIHHLEGTKWNQRVHYLCDRYTISHGATVATCKFENQVAQWSPEPPICIEHCAVPHVNNANFKYLTHKVQPGFYIAHFIDIEMNCDSGYEIANRISNTAITSRCLNGKWNDHIECAPARCFIDDLNMSYLSARHWSTHEIPRISNSGDNINLQCDFNYPEVDKTGFLNCSYGVWQLPEYDIKCRKKSCDVSHVHFEHGLIFYNDSQISDKRKLGKIHHDEYLDLSCFKTNYELYIDSRLVLFDAPHVFCKDGALVNNHFECLPGRCKCSGLKKKFRGKGIKATACDTRSTINDGKTVILQCLQGYSNRTQRTAKCNNTVWQIDSDARCKKKCDCSALQLHNSVQLKNPCKNDVRSNTSLALSCASNFTQYVGNTEAYCNEGTWIVTGYCYASCSKPIIPNSFILDTKRWIPKWNSYMIIHLAKIEIKCRNGYHFENNKNLLVNLQCINGQYDKIIPKCIKDLMKETTTGKITTVDEEKLSSNIEIEDFSYGTTDSPDQTTDNTLSYEKASCSKPIIPNSFILETKRWIPQSNSYIINHLDEIEIKCRNGYHFENNENLLVNLQCINGQYDKIIPKCIKDLMEETTTEKITTVDEDKLSSNMVIEDFIYKTTDSPDLLSYEKDTNTFPYDKDYNPLPYKEESIFPVKTTIVEDITTEVPSILPSTLTQEDYYPYKEEFFALPHEENQTIFPVKTTIAKDITSEVPTNLTAEIDASILASPLIPKNFYPHWFDSEIWTKLFIFRHLTNNTNFPDKRDHDTFPYIGKNSSVFKMTVIKNITEQISTKIKRKYEDRKCTYEPKDKNLLAFLNGNQLDDTQPINISYKEVITFRCYDIRTFLLIGSKSVKCTYNKWKGRIPTCKKLQLRSVENAPVITYETEEKEEFVDNNGTLHISHDSKLSLKCWWFQVNGDPTWDWNGQKINFENAEQSEYSF</sequence>
<evidence type="ECO:0000256" key="7">
    <source>
        <dbReference type="PROSITE-ProRule" id="PRU00302"/>
    </source>
</evidence>
<keyword evidence="6" id="KW-0325">Glycoprotein</keyword>
<dbReference type="SUPFAM" id="SSF57535">
    <property type="entry name" value="Complement control module/SCR domain"/>
    <property type="match status" value="6"/>
</dbReference>
<dbReference type="InterPro" id="IPR035976">
    <property type="entry name" value="Sushi/SCR/CCP_sf"/>
</dbReference>
<evidence type="ECO:0000256" key="6">
    <source>
        <dbReference type="ARBA" id="ARBA00023180"/>
    </source>
</evidence>
<keyword evidence="11" id="KW-1185">Reference proteome</keyword>
<proteinExistence type="predicted"/>
<dbReference type="PANTHER" id="PTHR19325:SF555">
    <property type="entry name" value="HIG-ANCHORING SCAFFOLD PROTEIN, ISOFORM G"/>
    <property type="match status" value="1"/>
</dbReference>
<dbReference type="InterPro" id="IPR050350">
    <property type="entry name" value="Compl-Cell_Adhes-Reg"/>
</dbReference>
<dbReference type="PANTHER" id="PTHR19325">
    <property type="entry name" value="COMPLEMENT COMPONENT-RELATED SUSHI DOMAIN-CONTAINING"/>
    <property type="match status" value="1"/>
</dbReference>
<feature type="domain" description="Sushi" evidence="9">
    <location>
        <begin position="68"/>
        <end position="134"/>
    </location>
</feature>
<evidence type="ECO:0000256" key="2">
    <source>
        <dbReference type="ARBA" id="ARBA00022659"/>
    </source>
</evidence>
<evidence type="ECO:0000313" key="10">
    <source>
        <dbReference type="EnsemblMetazoa" id="SMAR008794-PA"/>
    </source>
</evidence>